<dbReference type="Gene3D" id="1.20.1260.10">
    <property type="match status" value="2"/>
</dbReference>
<dbReference type="Pfam" id="PF03713">
    <property type="entry name" value="DUF305"/>
    <property type="match status" value="2"/>
</dbReference>
<dbReference type="RefSeq" id="WP_166398704.1">
    <property type="nucleotide sequence ID" value="NZ_CP045122.1"/>
</dbReference>
<dbReference type="EMBL" id="CP045122">
    <property type="protein sequence ID" value="QIN80990.1"/>
    <property type="molecule type" value="Genomic_DNA"/>
</dbReference>
<evidence type="ECO:0000313" key="4">
    <source>
        <dbReference type="EMBL" id="QIN80990.1"/>
    </source>
</evidence>
<feature type="chain" id="PRO_5026275602" evidence="2">
    <location>
        <begin position="27"/>
        <end position="268"/>
    </location>
</feature>
<evidence type="ECO:0000256" key="1">
    <source>
        <dbReference type="SAM" id="Phobius"/>
    </source>
</evidence>
<organism evidence="4 5">
    <name type="scientific">Rubrobacter marinus</name>
    <dbReference type="NCBI Taxonomy" id="2653852"/>
    <lineage>
        <taxon>Bacteria</taxon>
        <taxon>Bacillati</taxon>
        <taxon>Actinomycetota</taxon>
        <taxon>Rubrobacteria</taxon>
        <taxon>Rubrobacterales</taxon>
        <taxon>Rubrobacteraceae</taxon>
        <taxon>Rubrobacter</taxon>
    </lineage>
</organism>
<feature type="domain" description="DUF305" evidence="3">
    <location>
        <begin position="151"/>
        <end position="231"/>
    </location>
</feature>
<dbReference type="AlphaFoldDB" id="A0A6G8Q3I9"/>
<keyword evidence="1" id="KW-0472">Membrane</keyword>
<evidence type="ECO:0000256" key="2">
    <source>
        <dbReference type="SAM" id="SignalP"/>
    </source>
</evidence>
<dbReference type="InterPro" id="IPR012347">
    <property type="entry name" value="Ferritin-like"/>
</dbReference>
<evidence type="ECO:0000259" key="3">
    <source>
        <dbReference type="Pfam" id="PF03713"/>
    </source>
</evidence>
<geneLocation type="plasmid" evidence="4 5">
    <name>unnamed1</name>
</geneLocation>
<reference evidence="4 5" key="1">
    <citation type="submission" date="2019-10" db="EMBL/GenBank/DDBJ databases">
        <title>Rubrobacter sp nov SCSIO 52915 isolated from a deep-sea sediment in the South China Sea.</title>
        <authorList>
            <person name="Chen R.W."/>
        </authorList>
    </citation>
    <scope>NUCLEOTIDE SEQUENCE [LARGE SCALE GENOMIC DNA]</scope>
    <source>
        <strain evidence="4 5">SCSIO 52915</strain>
        <plasmid evidence="4 5">unnamed1</plasmid>
    </source>
</reference>
<keyword evidence="2" id="KW-0732">Signal</keyword>
<dbReference type="PANTHER" id="PTHR36933:SF1">
    <property type="entry name" value="SLL0788 PROTEIN"/>
    <property type="match status" value="1"/>
</dbReference>
<dbReference type="PANTHER" id="PTHR36933">
    <property type="entry name" value="SLL0788 PROTEIN"/>
    <property type="match status" value="1"/>
</dbReference>
<keyword evidence="4" id="KW-0614">Plasmid</keyword>
<keyword evidence="1" id="KW-0812">Transmembrane</keyword>
<accession>A0A6G8Q3I9</accession>
<dbReference type="InterPro" id="IPR005183">
    <property type="entry name" value="DUF305_CopM-like"/>
</dbReference>
<dbReference type="KEGG" id="rmar:GBA65_21275"/>
<name>A0A6G8Q3I9_9ACTN</name>
<feature type="signal peptide" evidence="2">
    <location>
        <begin position="1"/>
        <end position="26"/>
    </location>
</feature>
<evidence type="ECO:0000313" key="5">
    <source>
        <dbReference type="Proteomes" id="UP000502706"/>
    </source>
</evidence>
<feature type="domain" description="DUF305" evidence="3">
    <location>
        <begin position="31"/>
        <end position="117"/>
    </location>
</feature>
<proteinExistence type="predicted"/>
<protein>
    <submittedName>
        <fullName evidence="4">DUF305 domain-containing protein</fullName>
    </submittedName>
</protein>
<dbReference type="Proteomes" id="UP000502706">
    <property type="component" value="Plasmid unnamed1"/>
</dbReference>
<keyword evidence="5" id="KW-1185">Reference proteome</keyword>
<sequence>MKIFRFGRVLAAVLAFALLTPGIAAASSHDGGMQMDGSMQMNGDAAMQEMNSAMADLEALEGEEFEIAYANQVIAHHQGALDMAQAVVDRAPNPEVRDAAARIIEDQTREINDLTAFLRETYGQEPNPDERMSMDPAMMDHMESSDPAMAEQMFLLGMREHHETVIQMAEIALQKAQSPLLLDQARTIIDSQRAEQEEFAGYLQQFYGIEAPAPTGDMMQGMQAAMGDGSMQMPQTGGPSPVVVVAAAGALLVAAVVAGSYVLRRSFG</sequence>
<keyword evidence="1" id="KW-1133">Transmembrane helix</keyword>
<feature type="transmembrane region" description="Helical" evidence="1">
    <location>
        <begin position="242"/>
        <end position="263"/>
    </location>
</feature>
<gene>
    <name evidence="4" type="ORF">GBA65_21275</name>
</gene>